<evidence type="ECO:0000256" key="10">
    <source>
        <dbReference type="ARBA" id="ARBA00023288"/>
    </source>
</evidence>
<feature type="transmembrane region" description="Helical" evidence="11">
    <location>
        <begin position="30"/>
        <end position="53"/>
    </location>
</feature>
<keyword evidence="8 11" id="KW-0472">Membrane</keyword>
<evidence type="ECO:0000256" key="1">
    <source>
        <dbReference type="ARBA" id="ARBA00004141"/>
    </source>
</evidence>
<gene>
    <name evidence="12" type="ORF">DM484_16855</name>
</gene>
<reference evidence="12 13" key="1">
    <citation type="journal article" date="2018" name="Aquat. Microb. Ecol.">
        <title>Gammaproteobacterial methanotrophs dominate.</title>
        <authorList>
            <person name="Rissanen A.J."/>
            <person name="Saarenheimo J."/>
            <person name="Tiirola M."/>
            <person name="Peura S."/>
            <person name="Aalto S.L."/>
            <person name="Karvinen A."/>
            <person name="Nykanen H."/>
        </authorList>
    </citation>
    <scope>NUCLEOTIDE SEQUENCE [LARGE SCALE GENOMIC DNA]</scope>
    <source>
        <strain evidence="12">AMbin10</strain>
    </source>
</reference>
<evidence type="ECO:0000256" key="8">
    <source>
        <dbReference type="ARBA" id="ARBA00023136"/>
    </source>
</evidence>
<comment type="subcellular location">
    <subcellularLocation>
        <location evidence="1">Membrane</location>
        <topology evidence="1">Multi-pass membrane protein</topology>
    </subcellularLocation>
</comment>
<keyword evidence="10" id="KW-0449">Lipoprotein</keyword>
<keyword evidence="7 11" id="KW-1133">Transmembrane helix</keyword>
<accession>A0A2W4SUM4</accession>
<dbReference type="InterPro" id="IPR031381">
    <property type="entry name" value="YtcA"/>
</dbReference>
<dbReference type="Proteomes" id="UP000249396">
    <property type="component" value="Unassembled WGS sequence"/>
</dbReference>
<feature type="transmembrane region" description="Helical" evidence="11">
    <location>
        <begin position="65"/>
        <end position="85"/>
    </location>
</feature>
<proteinExistence type="inferred from homology"/>
<evidence type="ECO:0000256" key="3">
    <source>
        <dbReference type="ARBA" id="ARBA00021237"/>
    </source>
</evidence>
<evidence type="ECO:0000313" key="12">
    <source>
        <dbReference type="EMBL" id="PZN76374.1"/>
    </source>
</evidence>
<evidence type="ECO:0000256" key="4">
    <source>
        <dbReference type="ARBA" id="ARBA00022475"/>
    </source>
</evidence>
<protein>
    <recommendedName>
        <fullName evidence="3">Uncharacterized protein YtcA</fullName>
    </recommendedName>
</protein>
<evidence type="ECO:0000256" key="5">
    <source>
        <dbReference type="ARBA" id="ARBA00022692"/>
    </source>
</evidence>
<keyword evidence="5 11" id="KW-0812">Transmembrane</keyword>
<evidence type="ECO:0000256" key="11">
    <source>
        <dbReference type="SAM" id="Phobius"/>
    </source>
</evidence>
<evidence type="ECO:0000313" key="13">
    <source>
        <dbReference type="Proteomes" id="UP000249396"/>
    </source>
</evidence>
<keyword evidence="4" id="KW-1003">Cell membrane</keyword>
<evidence type="ECO:0000256" key="2">
    <source>
        <dbReference type="ARBA" id="ARBA00008208"/>
    </source>
</evidence>
<keyword evidence="6" id="KW-0732">Signal</keyword>
<name>A0A2W4SUM4_9GAMM</name>
<keyword evidence="9" id="KW-0564">Palmitate</keyword>
<organism evidence="12 13">
    <name type="scientific">Candidatus Methylumidiphilus alinenensis</name>
    <dbReference type="NCBI Taxonomy" id="2202197"/>
    <lineage>
        <taxon>Bacteria</taxon>
        <taxon>Pseudomonadati</taxon>
        <taxon>Pseudomonadota</taxon>
        <taxon>Gammaproteobacteria</taxon>
        <taxon>Methylococcales</taxon>
        <taxon>Candidatus Methylumidiphilus</taxon>
    </lineage>
</organism>
<sequence length="86" mass="9747">MSRSLHISFTILLVLPLAACDPLLSIQGSFWPPWIVCMVTGVVLTVLFSQIFHWLKLDPYLGHPVLIYTSLWALLTFSTWLLGFAE</sequence>
<evidence type="ECO:0000256" key="6">
    <source>
        <dbReference type="ARBA" id="ARBA00022729"/>
    </source>
</evidence>
<evidence type="ECO:0000256" key="7">
    <source>
        <dbReference type="ARBA" id="ARBA00022989"/>
    </source>
</evidence>
<dbReference type="AlphaFoldDB" id="A0A2W4SUM4"/>
<comment type="caution">
    <text evidence="12">The sequence shown here is derived from an EMBL/GenBank/DDBJ whole genome shotgun (WGS) entry which is preliminary data.</text>
</comment>
<evidence type="ECO:0000256" key="9">
    <source>
        <dbReference type="ARBA" id="ARBA00023139"/>
    </source>
</evidence>
<dbReference type="GO" id="GO:0016020">
    <property type="term" value="C:membrane"/>
    <property type="evidence" value="ECO:0007669"/>
    <property type="project" value="UniProtKB-SubCell"/>
</dbReference>
<dbReference type="EMBL" id="QJPH01000360">
    <property type="protein sequence ID" value="PZN76374.1"/>
    <property type="molecule type" value="Genomic_DNA"/>
</dbReference>
<dbReference type="Pfam" id="PF17090">
    <property type="entry name" value="Ytca"/>
    <property type="match status" value="1"/>
</dbReference>
<comment type="similarity">
    <text evidence="2">Belongs to the YtcA family.</text>
</comment>